<name>A0A819TAL7_9BILA</name>
<dbReference type="SUPFAM" id="SSF54001">
    <property type="entry name" value="Cysteine proteinases"/>
    <property type="match status" value="1"/>
</dbReference>
<dbReference type="GO" id="GO:0008234">
    <property type="term" value="F:cysteine-type peptidase activity"/>
    <property type="evidence" value="ECO:0007669"/>
    <property type="project" value="UniProtKB-KW"/>
</dbReference>
<comment type="similarity">
    <text evidence="1">Belongs to the peptidase C1 family.</text>
</comment>
<evidence type="ECO:0000256" key="1">
    <source>
        <dbReference type="ARBA" id="ARBA00008455"/>
    </source>
</evidence>
<evidence type="ECO:0000259" key="8">
    <source>
        <dbReference type="SMART" id="SM00848"/>
    </source>
</evidence>
<dbReference type="Pfam" id="PF08246">
    <property type="entry name" value="Inhibitor_I29"/>
    <property type="match status" value="1"/>
</dbReference>
<evidence type="ECO:0000256" key="5">
    <source>
        <dbReference type="ARBA" id="ARBA00023145"/>
    </source>
</evidence>
<dbReference type="InterPro" id="IPR000169">
    <property type="entry name" value="Pept_cys_AS"/>
</dbReference>
<dbReference type="AlphaFoldDB" id="A0A819TAL7"/>
<evidence type="ECO:0000259" key="7">
    <source>
        <dbReference type="SMART" id="SM00645"/>
    </source>
</evidence>
<evidence type="ECO:0000256" key="3">
    <source>
        <dbReference type="ARBA" id="ARBA00022801"/>
    </source>
</evidence>
<dbReference type="InterPro" id="IPR039417">
    <property type="entry name" value="Peptidase_C1A_papain-like"/>
</dbReference>
<feature type="domain" description="Cathepsin propeptide inhibitor" evidence="8">
    <location>
        <begin position="21"/>
        <end position="81"/>
    </location>
</feature>
<organism evidence="9 10">
    <name type="scientific">Adineta steineri</name>
    <dbReference type="NCBI Taxonomy" id="433720"/>
    <lineage>
        <taxon>Eukaryota</taxon>
        <taxon>Metazoa</taxon>
        <taxon>Spiralia</taxon>
        <taxon>Gnathifera</taxon>
        <taxon>Rotifera</taxon>
        <taxon>Eurotatoria</taxon>
        <taxon>Bdelloidea</taxon>
        <taxon>Adinetida</taxon>
        <taxon>Adinetidae</taxon>
        <taxon>Adineta</taxon>
    </lineage>
</organism>
<feature type="domain" description="Peptidase C1A papain C-terminal" evidence="7">
    <location>
        <begin position="108"/>
        <end position="324"/>
    </location>
</feature>
<keyword evidence="4" id="KW-0788">Thiol protease</keyword>
<sequence length="347" mass="39846">MKFEFNIIDCNPSLSYYDESWILFKRTYNKEYNSIHDELNRRIIWEKNVKMIEKHNFEVDSGIHTYTMKVNQFADLTLDEFVKQMNTLKINDRKQENKKFEIPSKINLPSSIDWRTKGWVTPVKNQGQCGSCWAFSVTGSLEGQYAKKSAKLISLSEQQLVDCSAKYGNAGCNGGFMDQTYQYIIDNHGIDSEDSYPYEAFDRPCRYNSTNVVTDISSFVDVKSQSEMDLQDAIATVGPVAVAIDAQHDSFRFYSSGVDSEPDCSSSNRDFSLLAVGYDTTKDNIDYYILKSQWTTQWGNQGYVWMSRNEYNQCGMRDSSENDVSSCRKIKKIVLWVLSGSQKPFEG</sequence>
<accession>A0A819TAL7</accession>
<reference evidence="9" key="1">
    <citation type="submission" date="2021-02" db="EMBL/GenBank/DDBJ databases">
        <authorList>
            <person name="Nowell W R."/>
        </authorList>
    </citation>
    <scope>NUCLEOTIDE SEQUENCE</scope>
</reference>
<protein>
    <submittedName>
        <fullName evidence="9">Uncharacterized protein</fullName>
    </submittedName>
</protein>
<evidence type="ECO:0000256" key="2">
    <source>
        <dbReference type="ARBA" id="ARBA00022670"/>
    </source>
</evidence>
<dbReference type="PROSITE" id="PS00139">
    <property type="entry name" value="THIOL_PROTEASE_CYS"/>
    <property type="match status" value="1"/>
</dbReference>
<gene>
    <name evidence="9" type="ORF">OXD698_LOCUS33241</name>
</gene>
<comment type="caution">
    <text evidence="9">The sequence shown here is derived from an EMBL/GenBank/DDBJ whole genome shotgun (WGS) entry which is preliminary data.</text>
</comment>
<dbReference type="InterPro" id="IPR013201">
    <property type="entry name" value="Prot_inhib_I29"/>
</dbReference>
<dbReference type="SMART" id="SM00848">
    <property type="entry name" value="Inhibitor_I29"/>
    <property type="match status" value="1"/>
</dbReference>
<dbReference type="GO" id="GO:0006508">
    <property type="term" value="P:proteolysis"/>
    <property type="evidence" value="ECO:0007669"/>
    <property type="project" value="UniProtKB-KW"/>
</dbReference>
<keyword evidence="6" id="KW-1015">Disulfide bond</keyword>
<dbReference type="Proteomes" id="UP000663844">
    <property type="component" value="Unassembled WGS sequence"/>
</dbReference>
<dbReference type="InterPro" id="IPR013128">
    <property type="entry name" value="Peptidase_C1A"/>
</dbReference>
<evidence type="ECO:0000313" key="9">
    <source>
        <dbReference type="EMBL" id="CAF4062901.1"/>
    </source>
</evidence>
<dbReference type="CDD" id="cd02248">
    <property type="entry name" value="Peptidase_C1A"/>
    <property type="match status" value="1"/>
</dbReference>
<evidence type="ECO:0000256" key="4">
    <source>
        <dbReference type="ARBA" id="ARBA00022807"/>
    </source>
</evidence>
<keyword evidence="3" id="KW-0378">Hydrolase</keyword>
<dbReference type="FunFam" id="3.90.70.10:FF:000006">
    <property type="entry name" value="Cathepsin S"/>
    <property type="match status" value="1"/>
</dbReference>
<proteinExistence type="inferred from homology"/>
<keyword evidence="5" id="KW-0865">Zymogen</keyword>
<dbReference type="Gene3D" id="3.90.70.10">
    <property type="entry name" value="Cysteine proteinases"/>
    <property type="match status" value="1"/>
</dbReference>
<evidence type="ECO:0000256" key="6">
    <source>
        <dbReference type="ARBA" id="ARBA00023157"/>
    </source>
</evidence>
<keyword evidence="2" id="KW-0645">Protease</keyword>
<evidence type="ECO:0000313" key="10">
    <source>
        <dbReference type="Proteomes" id="UP000663844"/>
    </source>
</evidence>
<dbReference type="SMART" id="SM00645">
    <property type="entry name" value="Pept_C1"/>
    <property type="match status" value="1"/>
</dbReference>
<dbReference type="EMBL" id="CAJOAZ010004515">
    <property type="protein sequence ID" value="CAF4062901.1"/>
    <property type="molecule type" value="Genomic_DNA"/>
</dbReference>
<dbReference type="Pfam" id="PF00112">
    <property type="entry name" value="Peptidase_C1"/>
    <property type="match status" value="1"/>
</dbReference>
<dbReference type="InterPro" id="IPR000668">
    <property type="entry name" value="Peptidase_C1A_C"/>
</dbReference>
<dbReference type="InterPro" id="IPR038765">
    <property type="entry name" value="Papain-like_cys_pep_sf"/>
</dbReference>
<dbReference type="PANTHER" id="PTHR12411">
    <property type="entry name" value="CYSTEINE PROTEASE FAMILY C1-RELATED"/>
    <property type="match status" value="1"/>
</dbReference>